<reference evidence="3 4" key="1">
    <citation type="journal article" date="2018" name="New Phytol.">
        <title>Phylogenomics of Endogonaceae and evolution of mycorrhizas within Mucoromycota.</title>
        <authorList>
            <person name="Chang Y."/>
            <person name="Desiro A."/>
            <person name="Na H."/>
            <person name="Sandor L."/>
            <person name="Lipzen A."/>
            <person name="Clum A."/>
            <person name="Barry K."/>
            <person name="Grigoriev I.V."/>
            <person name="Martin F.M."/>
            <person name="Stajich J.E."/>
            <person name="Smith M.E."/>
            <person name="Bonito G."/>
            <person name="Spatafora J.W."/>
        </authorList>
    </citation>
    <scope>NUCLEOTIDE SEQUENCE [LARGE SCALE GENOMIC DNA]</scope>
    <source>
        <strain evidence="3 4">GMNB39</strain>
    </source>
</reference>
<accession>A0A433A2F0</accession>
<evidence type="ECO:0008006" key="5">
    <source>
        <dbReference type="Google" id="ProtNLM"/>
    </source>
</evidence>
<comment type="caution">
    <text evidence="3">The sequence shown here is derived from an EMBL/GenBank/DDBJ whole genome shotgun (WGS) entry which is preliminary data.</text>
</comment>
<feature type="transmembrane region" description="Helical" evidence="2">
    <location>
        <begin position="352"/>
        <end position="371"/>
    </location>
</feature>
<keyword evidence="2" id="KW-0472">Membrane</keyword>
<proteinExistence type="predicted"/>
<dbReference type="Proteomes" id="UP000268093">
    <property type="component" value="Unassembled WGS sequence"/>
</dbReference>
<name>A0A433A2F0_9FUNG</name>
<dbReference type="SUPFAM" id="SSF57850">
    <property type="entry name" value="RING/U-box"/>
    <property type="match status" value="1"/>
</dbReference>
<organism evidence="3 4">
    <name type="scientific">Jimgerdemannia flammicorona</name>
    <dbReference type="NCBI Taxonomy" id="994334"/>
    <lineage>
        <taxon>Eukaryota</taxon>
        <taxon>Fungi</taxon>
        <taxon>Fungi incertae sedis</taxon>
        <taxon>Mucoromycota</taxon>
        <taxon>Mucoromycotina</taxon>
        <taxon>Endogonomycetes</taxon>
        <taxon>Endogonales</taxon>
        <taxon>Endogonaceae</taxon>
        <taxon>Jimgerdemannia</taxon>
    </lineage>
</organism>
<keyword evidence="4" id="KW-1185">Reference proteome</keyword>
<keyword evidence="2" id="KW-1133">Transmembrane helix</keyword>
<dbReference type="EMBL" id="RBNI01019437">
    <property type="protein sequence ID" value="RUO96851.1"/>
    <property type="molecule type" value="Genomic_DNA"/>
</dbReference>
<evidence type="ECO:0000256" key="1">
    <source>
        <dbReference type="SAM" id="MobiDB-lite"/>
    </source>
</evidence>
<gene>
    <name evidence="3" type="ORF">BC936DRAFT_141359</name>
</gene>
<feature type="region of interest" description="Disordered" evidence="1">
    <location>
        <begin position="1"/>
        <end position="33"/>
    </location>
</feature>
<keyword evidence="2" id="KW-0812">Transmembrane</keyword>
<dbReference type="Gene3D" id="3.30.40.10">
    <property type="entry name" value="Zinc/RING finger domain, C3HC4 (zinc finger)"/>
    <property type="match status" value="1"/>
</dbReference>
<evidence type="ECO:0000313" key="4">
    <source>
        <dbReference type="Proteomes" id="UP000268093"/>
    </source>
</evidence>
<dbReference type="AlphaFoldDB" id="A0A433A2F0"/>
<sequence length="382" mass="43662">MTDPPERSRRTQNRPRLPVKDHPLQPRDGGGGSDELGQRNLAHCCICFEDKPTDEGLTCPDGHFICDECLGNYFESRANIENIQTHRLKLPCPISNCDAPTFAPLRDIAAHLPPVAAGLILNNLNSVLEVFTERMQQQYLAEDARQIPQLSPHDDIERRRMHVLDNILTIKRPCCKMAFVDFTGCCALYCPNCPPLFNAFCAICLASCGGDAHEHVRAEHGNVFISEEQWKMHHNRRRQGHLLEYFRGPGADCNRGALLDALRGDLTDLGMNVEEIRVLLPEVFATDVINGVTVEELLRRGEQQRVMVEGFLHREEQQRVLVEQLRQREQYLLQENRRIARWLSVATRHWKIVLFVFLLVIIVFTAVLGWMNSLREDETSVN</sequence>
<evidence type="ECO:0000256" key="2">
    <source>
        <dbReference type="SAM" id="Phobius"/>
    </source>
</evidence>
<dbReference type="InterPro" id="IPR013083">
    <property type="entry name" value="Znf_RING/FYVE/PHD"/>
</dbReference>
<protein>
    <recommendedName>
        <fullName evidence="5">RING-type domain-containing protein</fullName>
    </recommendedName>
</protein>
<evidence type="ECO:0000313" key="3">
    <source>
        <dbReference type="EMBL" id="RUO96851.1"/>
    </source>
</evidence>
<dbReference type="OrthoDB" id="154395at2759"/>